<keyword evidence="2" id="KW-1185">Reference proteome</keyword>
<reference evidence="1 2" key="1">
    <citation type="submission" date="2020-09" db="EMBL/GenBank/DDBJ databases">
        <title>Brevundimonas sp. LVF1 isolated from an oligotrophic pond in Goettingen, Germany.</title>
        <authorList>
            <person name="Friedrich I."/>
            <person name="Klassen A."/>
            <person name="Neubauer H."/>
            <person name="Schneider D."/>
            <person name="Hertel R."/>
            <person name="Daniel R."/>
        </authorList>
    </citation>
    <scope>NUCLEOTIDE SEQUENCE [LARGE SCALE GENOMIC DNA]</scope>
    <source>
        <strain evidence="1 2">LVF1</strain>
    </source>
</reference>
<proteinExistence type="predicted"/>
<evidence type="ECO:0000313" key="1">
    <source>
        <dbReference type="EMBL" id="QTC88105.1"/>
    </source>
</evidence>
<dbReference type="RefSeq" id="WP_207825075.1">
    <property type="nucleotide sequence ID" value="NZ_CP062006.1"/>
</dbReference>
<sequence>MLDYDPLLGITEFIHYDAQTGATFIETVEDETALVEANKAEFNSHVTKGWGNGEELDPKNRVLRLSATKVADLTRRGVLQDPVKLMAWADTDEAIPYRTRPGKLKGTGRMV</sequence>
<organism evidence="1 2">
    <name type="scientific">Brevundimonas pondensis</name>
    <dbReference type="NCBI Taxonomy" id="2774189"/>
    <lineage>
        <taxon>Bacteria</taxon>
        <taxon>Pseudomonadati</taxon>
        <taxon>Pseudomonadota</taxon>
        <taxon>Alphaproteobacteria</taxon>
        <taxon>Caulobacterales</taxon>
        <taxon>Caulobacteraceae</taxon>
        <taxon>Brevundimonas</taxon>
    </lineage>
</organism>
<accession>A0ABX7SMJ0</accession>
<dbReference type="Proteomes" id="UP000663942">
    <property type="component" value="Chromosome"/>
</dbReference>
<name>A0ABX7SMJ0_9CAUL</name>
<dbReference type="EMBL" id="CP062006">
    <property type="protein sequence ID" value="QTC88105.1"/>
    <property type="molecule type" value="Genomic_DNA"/>
</dbReference>
<gene>
    <name evidence="1" type="ORF">IFE19_01470</name>
</gene>
<protein>
    <submittedName>
        <fullName evidence="1">Uncharacterized protein</fullName>
    </submittedName>
</protein>
<evidence type="ECO:0000313" key="2">
    <source>
        <dbReference type="Proteomes" id="UP000663942"/>
    </source>
</evidence>